<comment type="caution">
    <text evidence="4">The sequence shown here is derived from an EMBL/GenBank/DDBJ whole genome shotgun (WGS) entry which is preliminary data.</text>
</comment>
<dbReference type="PANTHER" id="PTHR45586">
    <property type="entry name" value="TPR REPEAT-CONTAINING PROTEIN PA4667"/>
    <property type="match status" value="1"/>
</dbReference>
<dbReference type="InterPro" id="IPR051012">
    <property type="entry name" value="CellSynth/LPSAsmb/PSIAsmb"/>
</dbReference>
<dbReference type="PROSITE" id="PS50005">
    <property type="entry name" value="TPR"/>
    <property type="match status" value="1"/>
</dbReference>
<dbReference type="Gene3D" id="3.40.50.2000">
    <property type="entry name" value="Glycogen Phosphorylase B"/>
    <property type="match status" value="1"/>
</dbReference>
<dbReference type="SUPFAM" id="SSF48452">
    <property type="entry name" value="TPR-like"/>
    <property type="match status" value="1"/>
</dbReference>
<protein>
    <recommendedName>
        <fullName evidence="6">Tetratricopeptide repeat protein</fullName>
    </recommendedName>
</protein>
<dbReference type="EMBL" id="BMYP01000029">
    <property type="protein sequence ID" value="GHD79199.1"/>
    <property type="molecule type" value="Genomic_DNA"/>
</dbReference>
<feature type="repeat" description="TPR" evidence="3">
    <location>
        <begin position="36"/>
        <end position="69"/>
    </location>
</feature>
<dbReference type="InterPro" id="IPR019734">
    <property type="entry name" value="TPR_rpt"/>
</dbReference>
<accession>A0ABQ3HD67</accession>
<evidence type="ECO:0000256" key="3">
    <source>
        <dbReference type="PROSITE-ProRule" id="PRU00339"/>
    </source>
</evidence>
<gene>
    <name evidence="4" type="ORF">GCM10011419_22250</name>
</gene>
<proteinExistence type="predicted"/>
<reference evidence="5" key="1">
    <citation type="journal article" date="2019" name="Int. J. Syst. Evol. Microbiol.">
        <title>The Global Catalogue of Microorganisms (GCM) 10K type strain sequencing project: providing services to taxonomists for standard genome sequencing and annotation.</title>
        <authorList>
            <consortium name="The Broad Institute Genomics Platform"/>
            <consortium name="The Broad Institute Genome Sequencing Center for Infectious Disease"/>
            <person name="Wu L."/>
            <person name="Ma J."/>
        </authorList>
    </citation>
    <scope>NUCLEOTIDE SEQUENCE [LARGE SCALE GENOMIC DNA]</scope>
    <source>
        <strain evidence="5">KCTC 23713</strain>
    </source>
</reference>
<keyword evidence="5" id="KW-1185">Reference proteome</keyword>
<evidence type="ECO:0000256" key="2">
    <source>
        <dbReference type="ARBA" id="ARBA00022803"/>
    </source>
</evidence>
<organism evidence="4 5">
    <name type="scientific">Vogesella fluminis</name>
    <dbReference type="NCBI Taxonomy" id="1069161"/>
    <lineage>
        <taxon>Bacteria</taxon>
        <taxon>Pseudomonadati</taxon>
        <taxon>Pseudomonadota</taxon>
        <taxon>Betaproteobacteria</taxon>
        <taxon>Neisseriales</taxon>
        <taxon>Chromobacteriaceae</taxon>
        <taxon>Vogesella</taxon>
    </lineage>
</organism>
<dbReference type="InterPro" id="IPR011990">
    <property type="entry name" value="TPR-like_helical_dom_sf"/>
</dbReference>
<dbReference type="SUPFAM" id="SSF53756">
    <property type="entry name" value="UDP-Glycosyltransferase/glycogen phosphorylase"/>
    <property type="match status" value="1"/>
</dbReference>
<dbReference type="Pfam" id="PF14559">
    <property type="entry name" value="TPR_19"/>
    <property type="match status" value="1"/>
</dbReference>
<keyword evidence="2 3" id="KW-0802">TPR repeat</keyword>
<name>A0ABQ3HD67_9NEIS</name>
<keyword evidence="1" id="KW-0677">Repeat</keyword>
<sequence>MNQHISGKYLQAFNGGDDSRAIRLAKKHLEKHPQDIVAAGTLASALMRQERFSEAIPFFNQVLKVQPDNQPMQLNRISCWLATDNAVIAIEHLHELLAHSNNRSELWDALGQANVKIGRYPEAYRAFCQALVLPGCPESVYINLLYLFLEHELFDADTGPLAKWIENPKTHPALRLNYATVLHRRTRFIEAHDLWLKLLADLPQYPDVADSTYAQLYANLAGVCIELSRIEDALIYCNKAEQYGYAAEQLLGYRAQLCRTQGLYGQAMDYAQEAIQHNPEFDGMFSLQGGLLLDYGDVAESWRAHQKALVLSPDNRQFQFVAAFTCFALRDDLREAWALYEGRWFNPRTGCKSVLPWPEWQGGKQQGRLLLYREQGLGDEIFWASMFGEVSQYFDAVLCVCHEKLQTLFSRSFPDIVFVADRPSSHPLVFEQFTSQLSIGSLGAILRPHRSNFAHTPESFLIADPVRAEHWRQRLSRLGTGLKVGLAWRSVDLTGGRGIHYPPLPELKPLLQVHGIEFINLQYCATAEECAEIESMLGRPFYNFREVDHFDDLDASAALMAACDVVIAPCTATAALAAAVGVPVLELEAVAVNGFQLGQQQSPWVPMMTRFGKQPDEPWSVVVEQVALVIWQLQQEHCRT</sequence>
<dbReference type="RefSeq" id="WP_189353726.1">
    <property type="nucleotide sequence ID" value="NZ_BMYP01000029.1"/>
</dbReference>
<evidence type="ECO:0000313" key="4">
    <source>
        <dbReference type="EMBL" id="GHD79199.1"/>
    </source>
</evidence>
<evidence type="ECO:0008006" key="6">
    <source>
        <dbReference type="Google" id="ProtNLM"/>
    </source>
</evidence>
<evidence type="ECO:0000313" key="5">
    <source>
        <dbReference type="Proteomes" id="UP000662678"/>
    </source>
</evidence>
<dbReference type="SMART" id="SM00028">
    <property type="entry name" value="TPR"/>
    <property type="match status" value="4"/>
</dbReference>
<dbReference type="PANTHER" id="PTHR45586:SF1">
    <property type="entry name" value="LIPOPOLYSACCHARIDE ASSEMBLY PROTEIN B"/>
    <property type="match status" value="1"/>
</dbReference>
<evidence type="ECO:0000256" key="1">
    <source>
        <dbReference type="ARBA" id="ARBA00022737"/>
    </source>
</evidence>
<dbReference type="Proteomes" id="UP000662678">
    <property type="component" value="Unassembled WGS sequence"/>
</dbReference>
<dbReference type="Gene3D" id="1.25.40.10">
    <property type="entry name" value="Tetratricopeptide repeat domain"/>
    <property type="match status" value="2"/>
</dbReference>